<comment type="caution">
    <text evidence="2">The sequence shown here is derived from an EMBL/GenBank/DDBJ whole genome shotgun (WGS) entry which is preliminary data.</text>
</comment>
<dbReference type="EMBL" id="JAMXFF010000042">
    <property type="protein sequence ID" value="MCT7969080.1"/>
    <property type="molecule type" value="Genomic_DNA"/>
</dbReference>
<dbReference type="Pfam" id="PF13672">
    <property type="entry name" value="PP2C_2"/>
    <property type="match status" value="1"/>
</dbReference>
<keyword evidence="3" id="KW-1185">Reference proteome</keyword>
<proteinExistence type="predicted"/>
<dbReference type="Gene3D" id="3.60.40.10">
    <property type="entry name" value="PPM-type phosphatase domain"/>
    <property type="match status" value="1"/>
</dbReference>
<dbReference type="InterPro" id="IPR036457">
    <property type="entry name" value="PPM-type-like_dom_sf"/>
</dbReference>
<organism evidence="2 3">
    <name type="scientific">Laspinema palackyanum D2a</name>
    <dbReference type="NCBI Taxonomy" id="2953684"/>
    <lineage>
        <taxon>Bacteria</taxon>
        <taxon>Bacillati</taxon>
        <taxon>Cyanobacteriota</taxon>
        <taxon>Cyanophyceae</taxon>
        <taxon>Oscillatoriophycideae</taxon>
        <taxon>Oscillatoriales</taxon>
        <taxon>Laspinemataceae</taxon>
        <taxon>Laspinema</taxon>
        <taxon>Laspinema palackyanum</taxon>
    </lineage>
</organism>
<evidence type="ECO:0000259" key="1">
    <source>
        <dbReference type="Pfam" id="PF13672"/>
    </source>
</evidence>
<accession>A0ABT2MWF0</accession>
<dbReference type="InterPro" id="IPR001932">
    <property type="entry name" value="PPM-type_phosphatase-like_dom"/>
</dbReference>
<feature type="domain" description="PPM-type phosphatase" evidence="1">
    <location>
        <begin position="20"/>
        <end position="224"/>
    </location>
</feature>
<name>A0ABT2MWF0_9CYAN</name>
<dbReference type="SUPFAM" id="SSF81606">
    <property type="entry name" value="PP2C-like"/>
    <property type="match status" value="1"/>
</dbReference>
<dbReference type="RefSeq" id="WP_368008555.1">
    <property type="nucleotide sequence ID" value="NZ_JAMXFF010000042.1"/>
</dbReference>
<reference evidence="2 3" key="1">
    <citation type="journal article" date="2022" name="Front. Microbiol.">
        <title>High genomic differentiation and limited gene flow indicate recent cryptic speciation within the genus Laspinema (cyanobacteria).</title>
        <authorList>
            <person name="Stanojkovic A."/>
            <person name="Skoupy S."/>
            <person name="Skaloud P."/>
            <person name="Dvorak P."/>
        </authorList>
    </citation>
    <scope>NUCLEOTIDE SEQUENCE [LARGE SCALE GENOMIC DNA]</scope>
    <source>
        <strain evidence="2 3">D2a</strain>
    </source>
</reference>
<gene>
    <name evidence="2" type="ORF">NG799_22460</name>
</gene>
<sequence>MPVNHLFSGRTPKESETITDCQDYFEINEARGCFAIADGASQSFYPAIWAKLLVQHFCEYPEISDSNWKNWLEPIQAQWLVEVRKRVETAKLQGKPTWIEGYNGLNAKRSATSTFIGLRFSEDKIKACVVGDSCLFVLTNKQLKSYPLKRSEDFNDRPEYFATYPKDNHFKPHFFDINLEQSDNSHIILATDALSEYILKCHEHEQNINIFDTLLNIVSPQELEKFVASARHKAIKMKNDDVTLLILRYNFASSYNSPKTSSLFVQNESKSSIIPQDFHHPETSEKINHTQDPNFNLSSVKHSIPPTTSQKIEECTSYSSKNHSKTINHLKQQRACLILLAVGLPLLSFWIGRLSSNPHQPTTQTIDNSNLSPRYIKLEVTSKIYADQQLTEPLIMSLSNLSEGLILEEGDRWIKFQLDLYAAYHTTINPCPSCSGDELEIRSAQNIQLFPSESPGDIFGELSKNTKFKKLQFNSIPNWHKFRFVGYIAQ</sequence>
<evidence type="ECO:0000313" key="2">
    <source>
        <dbReference type="EMBL" id="MCT7969080.1"/>
    </source>
</evidence>
<dbReference type="Proteomes" id="UP001525890">
    <property type="component" value="Unassembled WGS sequence"/>
</dbReference>
<evidence type="ECO:0000313" key="3">
    <source>
        <dbReference type="Proteomes" id="UP001525890"/>
    </source>
</evidence>
<protein>
    <submittedName>
        <fullName evidence="2">Protein phosphatase 2C domain-containing protein</fullName>
    </submittedName>
</protein>